<name>A0ABV9JQ58_9GAMM</name>
<evidence type="ECO:0000259" key="2">
    <source>
        <dbReference type="Pfam" id="PF06439"/>
    </source>
</evidence>
<comment type="caution">
    <text evidence="3">The sequence shown here is derived from an EMBL/GenBank/DDBJ whole genome shotgun (WGS) entry which is preliminary data.</text>
</comment>
<evidence type="ECO:0000313" key="3">
    <source>
        <dbReference type="EMBL" id="MFC4656344.1"/>
    </source>
</evidence>
<keyword evidence="4" id="KW-1185">Reference proteome</keyword>
<dbReference type="Pfam" id="PF06439">
    <property type="entry name" value="3keto-disac_hyd"/>
    <property type="match status" value="1"/>
</dbReference>
<evidence type="ECO:0000313" key="4">
    <source>
        <dbReference type="Proteomes" id="UP001595962"/>
    </source>
</evidence>
<sequence>MQRRILSTLLFCSALAAPAFAADNQLSPQEQAEGWSLLFNGKDMQQWRNFKSDSLSPLWVIDQDSIKLTGKGGGDILTKKTYTDYDLMLDWKISEVGNSGVLIMADESGQYIYSHAPEIQILDNERHPDNKLATHLSGSLYDMVASPVASQKKAGEWNTARIRLEKSRLQVWQNGTLVTDIQIGSDDWKKLVAASKFADWAGFASNKRGHIGLQDHGDPVWFKNIKIKELN</sequence>
<feature type="chain" id="PRO_5046399181" evidence="1">
    <location>
        <begin position="22"/>
        <end position="231"/>
    </location>
</feature>
<keyword evidence="1" id="KW-0732">Signal</keyword>
<proteinExistence type="predicted"/>
<dbReference type="Proteomes" id="UP001595962">
    <property type="component" value="Unassembled WGS sequence"/>
</dbReference>
<dbReference type="RefSeq" id="WP_377335315.1">
    <property type="nucleotide sequence ID" value="NZ_JBHSGB010000014.1"/>
</dbReference>
<evidence type="ECO:0000256" key="1">
    <source>
        <dbReference type="SAM" id="SignalP"/>
    </source>
</evidence>
<dbReference type="Gene3D" id="2.60.120.560">
    <property type="entry name" value="Exo-inulinase, domain 1"/>
    <property type="match status" value="1"/>
</dbReference>
<dbReference type="InterPro" id="IPR010496">
    <property type="entry name" value="AL/BT2_dom"/>
</dbReference>
<gene>
    <name evidence="3" type="ORF">ACFO3I_15110</name>
</gene>
<feature type="domain" description="3-keto-alpha-glucoside-1,2-lyase/3-keto-2-hydroxy-glucal hydratase" evidence="2">
    <location>
        <begin position="34"/>
        <end position="228"/>
    </location>
</feature>
<accession>A0ABV9JQ58</accession>
<protein>
    <submittedName>
        <fullName evidence="3">DUF1080 domain-containing protein</fullName>
    </submittedName>
</protein>
<dbReference type="EMBL" id="JBHSGB010000014">
    <property type="protein sequence ID" value="MFC4656344.1"/>
    <property type="molecule type" value="Genomic_DNA"/>
</dbReference>
<organism evidence="3 4">
    <name type="scientific">Rheinheimera marina</name>
    <dbReference type="NCBI Taxonomy" id="1774958"/>
    <lineage>
        <taxon>Bacteria</taxon>
        <taxon>Pseudomonadati</taxon>
        <taxon>Pseudomonadota</taxon>
        <taxon>Gammaproteobacteria</taxon>
        <taxon>Chromatiales</taxon>
        <taxon>Chromatiaceae</taxon>
        <taxon>Rheinheimera</taxon>
    </lineage>
</organism>
<feature type="signal peptide" evidence="1">
    <location>
        <begin position="1"/>
        <end position="21"/>
    </location>
</feature>
<reference evidence="4" key="1">
    <citation type="journal article" date="2019" name="Int. J. Syst. Evol. Microbiol.">
        <title>The Global Catalogue of Microorganisms (GCM) 10K type strain sequencing project: providing services to taxonomists for standard genome sequencing and annotation.</title>
        <authorList>
            <consortium name="The Broad Institute Genomics Platform"/>
            <consortium name="The Broad Institute Genome Sequencing Center for Infectious Disease"/>
            <person name="Wu L."/>
            <person name="Ma J."/>
        </authorList>
    </citation>
    <scope>NUCLEOTIDE SEQUENCE [LARGE SCALE GENOMIC DNA]</scope>
    <source>
        <strain evidence="4">DT28</strain>
    </source>
</reference>